<dbReference type="KEGG" id="ntd:EGO55_09830"/>
<dbReference type="Proteomes" id="UP000016568">
    <property type="component" value="Unassembled WGS sequence"/>
</dbReference>
<dbReference type="EMBL" id="BASZ01000004">
    <property type="protein sequence ID" value="GAD48678.1"/>
    <property type="molecule type" value="Genomic_DNA"/>
</dbReference>
<dbReference type="AlphaFoldDB" id="U3A1P4"/>
<evidence type="ECO:0000313" key="3">
    <source>
        <dbReference type="Proteomes" id="UP000016568"/>
    </source>
</evidence>
<feature type="transmembrane region" description="Helical" evidence="1">
    <location>
        <begin position="14"/>
        <end position="31"/>
    </location>
</feature>
<keyword evidence="1" id="KW-0812">Transmembrane</keyword>
<proteinExistence type="predicted"/>
<dbReference type="OrthoDB" id="72963at2"/>
<comment type="caution">
    <text evidence="2">The sequence shown here is derived from an EMBL/GenBank/DDBJ whole genome shotgun (WGS) entry which is preliminary data.</text>
</comment>
<name>U3A1P4_9SPHN</name>
<feature type="transmembrane region" description="Helical" evidence="1">
    <location>
        <begin position="80"/>
        <end position="100"/>
    </location>
</feature>
<reference evidence="2 3" key="1">
    <citation type="submission" date="2013-09" db="EMBL/GenBank/DDBJ databases">
        <title>Whole genome shotgun sequence of Novosphingobium tardaugens NBRC 16725.</title>
        <authorList>
            <person name="Isaki S."/>
            <person name="Hosoyama A."/>
            <person name="Tsuchikane K."/>
            <person name="Katsumata H."/>
            <person name="Ando Y."/>
            <person name="Yamazaki S."/>
            <person name="Fujita N."/>
        </authorList>
    </citation>
    <scope>NUCLEOTIDE SEQUENCE [LARGE SCALE GENOMIC DNA]</scope>
    <source>
        <strain evidence="2 3">NBRC 16725</strain>
    </source>
</reference>
<dbReference type="RefSeq" id="WP_021689585.1">
    <property type="nucleotide sequence ID" value="NZ_BASZ01000004.1"/>
</dbReference>
<protein>
    <recommendedName>
        <fullName evidence="4">DUF1294 domain-containing protein</fullName>
    </recommendedName>
</protein>
<dbReference type="InterPro" id="IPR010718">
    <property type="entry name" value="DUF1294"/>
</dbReference>
<evidence type="ECO:0000256" key="1">
    <source>
        <dbReference type="SAM" id="Phobius"/>
    </source>
</evidence>
<keyword evidence="3" id="KW-1185">Reference proteome</keyword>
<dbReference type="Pfam" id="PF06961">
    <property type="entry name" value="DUF1294"/>
    <property type="match status" value="1"/>
</dbReference>
<organism evidence="2 3">
    <name type="scientific">Caenibius tardaugens NBRC 16725</name>
    <dbReference type="NCBI Taxonomy" id="1219035"/>
    <lineage>
        <taxon>Bacteria</taxon>
        <taxon>Pseudomonadati</taxon>
        <taxon>Pseudomonadota</taxon>
        <taxon>Alphaproteobacteria</taxon>
        <taxon>Sphingomonadales</taxon>
        <taxon>Erythrobacteraceae</taxon>
        <taxon>Caenibius</taxon>
    </lineage>
</organism>
<evidence type="ECO:0008006" key="4">
    <source>
        <dbReference type="Google" id="ProtNLM"/>
    </source>
</evidence>
<accession>U3A1P4</accession>
<keyword evidence="1" id="KW-0472">Membrane</keyword>
<keyword evidence="1" id="KW-1133">Transmembrane helix</keyword>
<evidence type="ECO:0000313" key="2">
    <source>
        <dbReference type="EMBL" id="GAD48678.1"/>
    </source>
</evidence>
<dbReference type="eggNOG" id="COG3326">
    <property type="taxonomic scope" value="Bacteria"/>
</dbReference>
<sequence length="111" mass="12103">MIDALAGLLTPLNVIYYAIAINFGAFAAFGFDKALAEAEKRRIAESTLLTWAFLGGTPGAYAGRHLFRHKTRKQPFSSQLHMIAALHGVALCAAFVFWFYPSAVQAVHMTG</sequence>
<gene>
    <name evidence="2" type="ORF">NT2_04_00890</name>
</gene>